<dbReference type="Proteomes" id="UP001515480">
    <property type="component" value="Unassembled WGS sequence"/>
</dbReference>
<dbReference type="GO" id="GO:0051015">
    <property type="term" value="F:actin filament binding"/>
    <property type="evidence" value="ECO:0007669"/>
    <property type="project" value="TreeGrafter"/>
</dbReference>
<dbReference type="Gene3D" id="1.25.70.10">
    <property type="entry name" value="Transcription termination factor 3, mitochondrial"/>
    <property type="match status" value="1"/>
</dbReference>
<protein>
    <recommendedName>
        <fullName evidence="11">Myosin motor domain-containing protein</fullName>
    </recommendedName>
</protein>
<dbReference type="Gene3D" id="1.20.58.530">
    <property type="match status" value="1"/>
</dbReference>
<dbReference type="Gene3D" id="1.10.10.820">
    <property type="match status" value="1"/>
</dbReference>
<evidence type="ECO:0000256" key="1">
    <source>
        <dbReference type="ARBA" id="ARBA00007692"/>
    </source>
</evidence>
<keyword evidence="4" id="KW-0809">Transit peptide</keyword>
<evidence type="ECO:0000256" key="2">
    <source>
        <dbReference type="ARBA" id="ARBA00022741"/>
    </source>
</evidence>
<organism evidence="12 13">
    <name type="scientific">Prymnesium parvum</name>
    <name type="common">Toxic golden alga</name>
    <dbReference type="NCBI Taxonomy" id="97485"/>
    <lineage>
        <taxon>Eukaryota</taxon>
        <taxon>Haptista</taxon>
        <taxon>Haptophyta</taxon>
        <taxon>Prymnesiophyceae</taxon>
        <taxon>Prymnesiales</taxon>
        <taxon>Prymnesiaceae</taxon>
        <taxon>Prymnesium</taxon>
    </lineage>
</organism>
<keyword evidence="10" id="KW-0812">Transmembrane</keyword>
<sequence>MRLAPLPVLVRTTCQCIGIVTLARYKGFSSSALRAAATQAVDGGVAATNARLSETVIRIQERLDMDEADLDKMLCRNASIPSYKFEDVDAKLRALNERLSLTQSDLKKMLIRFPKLLSADFEHSILPVLNNLERALDLDQITLRKIAVKCPNLLTSGIQEKISPIAKALKLRLQLDEVQMLRVAQAFPFVFCLDLEKNLLPKLDKIQARLNMDVEELRKFVLHAPQVLSLTYETNIKAKLDFFTELGLSEAELKHQANQPSNGRAFGVGACESSCALPLDSSGQPAAAVARAGATGAARTREITAGAAVWLRNGGAAASSFPFLAGRVTRLADGLADVALEPSEGLADAPTEVRVDVGSLALRHEAPPVDDKCLLEELNEATLLHNTLERARGEAPYTWLGPGQLLAVNPCRTIEGMYDEAACVRHMKAHGVDRATAPPPHPYAVAEDALSLLRRHEQVAVLVSGESGSGKTEAARQLVDFLSWRSANESKRSEQVSKAVQQGSHVLNAFGNAAMLANRNSSRFGKLLLVHLEPPTAVGGPALMTGARVETFLLEKSRLPSFAEGERNFHVLYQLAAAARAEPGDPSWKLNAEWDHYRFLCDDATRRGEAEFLPDVDEAGNELMMHEMMAIEKRNFSELNGELFALGASSAGLSELWRLLRVVLMLGQLKFAAPDAVHTEPLRNRYHNFVHAQTLFALQEILKDDFQHLRIALSATRILSPRSYTFTKLPFDRSQAKQARDTLATALYSTAFLAVVACINRQLSAHGAPRSARRGVAILDVFGFENLPRNSLEQLCINFTNEKLHAHYLDATIRGEAELLRAEGVRCDWPEHFANERIISRLEEGPHSLFMLLDSQCWLRSPSDTAFVVSLFQTPPREDWEGILLRPRPPLPQDEGFQIAHYSGVVQYSAEDFVRKNLDELSEVLAAFVERREEVLFAALVPGEPLPSEEEAAQRLASRSKKSGTEPLREASRKRRKQTFTAAYRSKLEQLLDSLHVADGSVRSMFVKCVKPNEELRAGVIDEGYVLRQLKAQGVLQAVEIARQGYPHHFKCEVVHEKFGKLIDELVARGSITSDLVGLAATTLVRALLEAEGLRQPKDFVMGRSMAFVRLGKAHLLDRLFSVPEQEAMKLLTNRLEEVKAHREDVRRRAGHNVKMAAIRERYDQEQEHARQQDMRRRAAHNVKLAAIHERREQEQERIRHQDVRRRAAHNVRMAAIHERASDGAASKASYGKLMTSPRASAVSSLGRSASTSVFRPDPLGRFHTQSPRLSAAAALRRGDPYSPRLSAAAALKRGDGYSPRLSATAALRRGDSSTYSPRLSAAAALRRGDTYSPRISAATALSGGNTQSPRLTAAAAFRGSAVDQPADPRRTYSAAKGKTAITGADKQQLRRRREQDAKIKPPLMAYAVQHPPSMPRLEMLPSSVAQGANAPLGGLGGNLILGLHPQLRALYFPHWNWNAKRRGSEYEPDGAEFKERRSLHVEILEHRSGENSPWAHPQIFFLLFGALVIAYLTLHSLL</sequence>
<evidence type="ECO:0000256" key="4">
    <source>
        <dbReference type="ARBA" id="ARBA00022946"/>
    </source>
</evidence>
<keyword evidence="10" id="KW-0472">Membrane</keyword>
<dbReference type="Gene3D" id="3.40.850.10">
    <property type="entry name" value="Kinesin motor domain"/>
    <property type="match status" value="1"/>
</dbReference>
<dbReference type="InterPro" id="IPR001609">
    <property type="entry name" value="Myosin_head_motor_dom-like"/>
</dbReference>
<dbReference type="GO" id="GO:0016020">
    <property type="term" value="C:membrane"/>
    <property type="evidence" value="ECO:0007669"/>
    <property type="project" value="TreeGrafter"/>
</dbReference>
<accession>A0AB34J8H2</accession>
<feature type="transmembrane region" description="Helical" evidence="10">
    <location>
        <begin position="1495"/>
        <end position="1515"/>
    </location>
</feature>
<dbReference type="PRINTS" id="PR00193">
    <property type="entry name" value="MYOSINHEAVY"/>
</dbReference>
<evidence type="ECO:0000256" key="6">
    <source>
        <dbReference type="ARBA" id="ARBA00023175"/>
    </source>
</evidence>
<evidence type="ECO:0000259" key="11">
    <source>
        <dbReference type="PROSITE" id="PS51456"/>
    </source>
</evidence>
<evidence type="ECO:0000313" key="13">
    <source>
        <dbReference type="Proteomes" id="UP001515480"/>
    </source>
</evidence>
<dbReference type="GO" id="GO:0003676">
    <property type="term" value="F:nucleic acid binding"/>
    <property type="evidence" value="ECO:0007669"/>
    <property type="project" value="InterPro"/>
</dbReference>
<dbReference type="GO" id="GO:0005737">
    <property type="term" value="C:cytoplasm"/>
    <property type="evidence" value="ECO:0007669"/>
    <property type="project" value="TreeGrafter"/>
</dbReference>
<dbReference type="GO" id="GO:0007015">
    <property type="term" value="P:actin filament organization"/>
    <property type="evidence" value="ECO:0007669"/>
    <property type="project" value="TreeGrafter"/>
</dbReference>
<evidence type="ECO:0000256" key="7">
    <source>
        <dbReference type="ARBA" id="ARBA00023203"/>
    </source>
</evidence>
<comment type="caution">
    <text evidence="8">Lacks conserved residue(s) required for the propagation of feature annotation.</text>
</comment>
<dbReference type="PROSITE" id="PS51456">
    <property type="entry name" value="MYOSIN_MOTOR"/>
    <property type="match status" value="1"/>
</dbReference>
<reference evidence="12 13" key="1">
    <citation type="journal article" date="2024" name="Science">
        <title>Giant polyketide synthase enzymes in the biosynthesis of giant marine polyether toxins.</title>
        <authorList>
            <person name="Fallon T.R."/>
            <person name="Shende V.V."/>
            <person name="Wierzbicki I.H."/>
            <person name="Pendleton A.L."/>
            <person name="Watervoot N.F."/>
            <person name="Auber R.P."/>
            <person name="Gonzalez D.J."/>
            <person name="Wisecaver J.H."/>
            <person name="Moore B.S."/>
        </authorList>
    </citation>
    <scope>NUCLEOTIDE SEQUENCE [LARGE SCALE GENOMIC DNA]</scope>
    <source>
        <strain evidence="12 13">12B1</strain>
    </source>
</reference>
<evidence type="ECO:0000256" key="3">
    <source>
        <dbReference type="ARBA" id="ARBA00022840"/>
    </source>
</evidence>
<keyword evidence="13" id="KW-1185">Reference proteome</keyword>
<evidence type="ECO:0000256" key="9">
    <source>
        <dbReference type="SAM" id="MobiDB-lite"/>
    </source>
</evidence>
<dbReference type="InterPro" id="IPR038538">
    <property type="entry name" value="MTERF_sf"/>
</dbReference>
<dbReference type="Pfam" id="PF00063">
    <property type="entry name" value="Myosin_head"/>
    <property type="match status" value="1"/>
</dbReference>
<dbReference type="Pfam" id="PF02536">
    <property type="entry name" value="mTERF"/>
    <property type="match status" value="1"/>
</dbReference>
<comment type="similarity">
    <text evidence="8">Belongs to the TRAFAC class myosin-kinesin ATPase superfamily. Myosin family.</text>
</comment>
<keyword evidence="3 8" id="KW-0067">ATP-binding</keyword>
<evidence type="ECO:0000256" key="8">
    <source>
        <dbReference type="PROSITE-ProRule" id="PRU00782"/>
    </source>
</evidence>
<dbReference type="GO" id="GO:0005524">
    <property type="term" value="F:ATP binding"/>
    <property type="evidence" value="ECO:0007669"/>
    <property type="project" value="UniProtKB-UniRule"/>
</dbReference>
<evidence type="ECO:0000256" key="5">
    <source>
        <dbReference type="ARBA" id="ARBA00023123"/>
    </source>
</evidence>
<evidence type="ECO:0000313" key="12">
    <source>
        <dbReference type="EMBL" id="KAL1515592.1"/>
    </source>
</evidence>
<comment type="similarity">
    <text evidence="1">Belongs to the mTERF family.</text>
</comment>
<dbReference type="SMART" id="SM00733">
    <property type="entry name" value="Mterf"/>
    <property type="match status" value="4"/>
</dbReference>
<dbReference type="SUPFAM" id="SSF52540">
    <property type="entry name" value="P-loop containing nucleoside triphosphate hydrolases"/>
    <property type="match status" value="1"/>
</dbReference>
<keyword evidence="2 8" id="KW-0547">Nucleotide-binding</keyword>
<comment type="caution">
    <text evidence="12">The sequence shown here is derived from an EMBL/GenBank/DDBJ whole genome shotgun (WGS) entry which is preliminary data.</text>
</comment>
<feature type="binding site" evidence="8">
    <location>
        <begin position="465"/>
        <end position="472"/>
    </location>
    <ligand>
        <name>ATP</name>
        <dbReference type="ChEBI" id="CHEBI:30616"/>
    </ligand>
</feature>
<dbReference type="PANTHER" id="PTHR13140">
    <property type="entry name" value="MYOSIN"/>
    <property type="match status" value="1"/>
</dbReference>
<keyword evidence="7 8" id="KW-0009">Actin-binding</keyword>
<dbReference type="SMART" id="SM00242">
    <property type="entry name" value="MYSc"/>
    <property type="match status" value="1"/>
</dbReference>
<dbReference type="Gene3D" id="1.20.120.720">
    <property type="entry name" value="Myosin VI head, motor domain, U50 subdomain"/>
    <property type="match status" value="1"/>
</dbReference>
<name>A0AB34J8H2_PRYPA</name>
<feature type="region of interest" description="Disordered" evidence="9">
    <location>
        <begin position="948"/>
        <end position="977"/>
    </location>
</feature>
<dbReference type="InterPro" id="IPR036961">
    <property type="entry name" value="Kinesin_motor_dom_sf"/>
</dbReference>
<keyword evidence="5 8" id="KW-0518">Myosin</keyword>
<dbReference type="InterPro" id="IPR027417">
    <property type="entry name" value="P-loop_NTPase"/>
</dbReference>
<dbReference type="InterPro" id="IPR003690">
    <property type="entry name" value="MTERF"/>
</dbReference>
<dbReference type="GO" id="GO:0016459">
    <property type="term" value="C:myosin complex"/>
    <property type="evidence" value="ECO:0007669"/>
    <property type="project" value="UniProtKB-KW"/>
</dbReference>
<evidence type="ECO:0000256" key="10">
    <source>
        <dbReference type="SAM" id="Phobius"/>
    </source>
</evidence>
<dbReference type="EMBL" id="JBGBPQ010000011">
    <property type="protein sequence ID" value="KAL1515592.1"/>
    <property type="molecule type" value="Genomic_DNA"/>
</dbReference>
<keyword evidence="6 8" id="KW-0505">Motor protein</keyword>
<keyword evidence="10" id="KW-1133">Transmembrane helix</keyword>
<dbReference type="CDD" id="cd00124">
    <property type="entry name" value="MYSc"/>
    <property type="match status" value="1"/>
</dbReference>
<proteinExistence type="inferred from homology"/>
<feature type="domain" description="Myosin motor" evidence="11">
    <location>
        <begin position="367"/>
        <end position="1122"/>
    </location>
</feature>
<dbReference type="PANTHER" id="PTHR13140:SF845">
    <property type="entry name" value="MYOSIN-LIKE PROTEIN"/>
    <property type="match status" value="1"/>
</dbReference>
<gene>
    <name evidence="12" type="ORF">AB1Y20_002212</name>
</gene>
<dbReference type="GO" id="GO:0000146">
    <property type="term" value="F:microfilament motor activity"/>
    <property type="evidence" value="ECO:0007669"/>
    <property type="project" value="TreeGrafter"/>
</dbReference>